<dbReference type="SUPFAM" id="SSF53335">
    <property type="entry name" value="S-adenosyl-L-methionine-dependent methyltransferases"/>
    <property type="match status" value="1"/>
</dbReference>
<dbReference type="InterPro" id="IPR036390">
    <property type="entry name" value="WH_DNA-bd_sf"/>
</dbReference>
<evidence type="ECO:0000259" key="1">
    <source>
        <dbReference type="Pfam" id="PF13649"/>
    </source>
</evidence>
<dbReference type="Gene3D" id="1.10.10.10">
    <property type="entry name" value="Winged helix-like DNA-binding domain superfamily/Winged helix DNA-binding domain"/>
    <property type="match status" value="2"/>
</dbReference>
<dbReference type="Pfam" id="PF04337">
    <property type="entry name" value="DUF480"/>
    <property type="match status" value="1"/>
</dbReference>
<comment type="caution">
    <text evidence="2">The sequence shown here is derived from an EMBL/GenBank/DDBJ whole genome shotgun (WGS) entry which is preliminary data.</text>
</comment>
<name>A0ABP9Q5V0_9ACTN</name>
<dbReference type="InterPro" id="IPR029063">
    <property type="entry name" value="SAM-dependent_MTases_sf"/>
</dbReference>
<dbReference type="InterPro" id="IPR036388">
    <property type="entry name" value="WH-like_DNA-bd_sf"/>
</dbReference>
<dbReference type="PANTHER" id="PTHR38768:SF1">
    <property type="entry name" value="UPF0502 PROTEIN YCEH"/>
    <property type="match status" value="1"/>
</dbReference>
<evidence type="ECO:0000313" key="3">
    <source>
        <dbReference type="Proteomes" id="UP001500221"/>
    </source>
</evidence>
<dbReference type="PANTHER" id="PTHR38768">
    <property type="entry name" value="UPF0502 PROTEIN YCEH"/>
    <property type="match status" value="1"/>
</dbReference>
<dbReference type="SUPFAM" id="SSF46785">
    <property type="entry name" value="Winged helix' DNA-binding domain"/>
    <property type="match status" value="2"/>
</dbReference>
<dbReference type="Gene3D" id="3.40.50.150">
    <property type="entry name" value="Vaccinia Virus protein VP39"/>
    <property type="match status" value="1"/>
</dbReference>
<reference evidence="3" key="1">
    <citation type="journal article" date="2019" name="Int. J. Syst. Evol. Microbiol.">
        <title>The Global Catalogue of Microorganisms (GCM) 10K type strain sequencing project: providing services to taxonomists for standard genome sequencing and annotation.</title>
        <authorList>
            <consortium name="The Broad Institute Genomics Platform"/>
            <consortium name="The Broad Institute Genome Sequencing Center for Infectious Disease"/>
            <person name="Wu L."/>
            <person name="Ma J."/>
        </authorList>
    </citation>
    <scope>NUCLEOTIDE SEQUENCE [LARGE SCALE GENOMIC DNA]</scope>
    <source>
        <strain evidence="3">JCM 18459</strain>
    </source>
</reference>
<sequence length="415" mass="45516">MTETRPDETRLPQLPQLSAEEQRVLGVLLEKEVTVPASYPMTVNAVRTGCNQTSSREPVTDYDERVVHETLRGLKSRELVAVTWDDRGRRTLKYVQTLVARLDLAPDERALLTVLLLRGAQPPGALKTRTERLHPFADRDQVDACLQRMAAASPPLVQQQPRRPREQDHRWVHLLGPVEDAEGPAAAAAAPAVDRDAVLAEGPEARDARVRDGYGAIAAEYAASLTGELDDLPFERWLLERVAAHAGTDPVVEVGCGPGHVTAYLAEAGADATGLDVTPEMVEEARRRYPDGVYEVGDLRTLMRPVTATGWAAVLGWYSLIHLAASELPAAVEALVRPLRADGWLVLALHAGSEVRHADTWFEHDVDLDFVLHEPADVVALVTAAGLVDVEWYRRGPVAARGETSERLYVLARKP</sequence>
<accession>A0ABP9Q5V0</accession>
<gene>
    <name evidence="2" type="ORF">GCM10023340_44820</name>
</gene>
<feature type="domain" description="Methyltransferase" evidence="1">
    <location>
        <begin position="251"/>
        <end position="343"/>
    </location>
</feature>
<dbReference type="InterPro" id="IPR007432">
    <property type="entry name" value="DUF480"/>
</dbReference>
<dbReference type="Pfam" id="PF13649">
    <property type="entry name" value="Methyltransf_25"/>
    <property type="match status" value="1"/>
</dbReference>
<dbReference type="InterPro" id="IPR041698">
    <property type="entry name" value="Methyltransf_25"/>
</dbReference>
<dbReference type="EMBL" id="BAABKG010000007">
    <property type="protein sequence ID" value="GAA5156578.1"/>
    <property type="molecule type" value="Genomic_DNA"/>
</dbReference>
<dbReference type="Proteomes" id="UP001500221">
    <property type="component" value="Unassembled WGS sequence"/>
</dbReference>
<evidence type="ECO:0000313" key="2">
    <source>
        <dbReference type="EMBL" id="GAA5156578.1"/>
    </source>
</evidence>
<dbReference type="RefSeq" id="WP_345464348.1">
    <property type="nucleotide sequence ID" value="NZ_BAABKG010000007.1"/>
</dbReference>
<proteinExistence type="predicted"/>
<keyword evidence="3" id="KW-1185">Reference proteome</keyword>
<organism evidence="2 3">
    <name type="scientific">Nocardioides marinquilinus</name>
    <dbReference type="NCBI Taxonomy" id="1210400"/>
    <lineage>
        <taxon>Bacteria</taxon>
        <taxon>Bacillati</taxon>
        <taxon>Actinomycetota</taxon>
        <taxon>Actinomycetes</taxon>
        <taxon>Propionibacteriales</taxon>
        <taxon>Nocardioidaceae</taxon>
        <taxon>Nocardioides</taxon>
    </lineage>
</organism>
<protein>
    <recommendedName>
        <fullName evidence="1">Methyltransferase domain-containing protein</fullName>
    </recommendedName>
</protein>
<dbReference type="CDD" id="cd02440">
    <property type="entry name" value="AdoMet_MTases"/>
    <property type="match status" value="1"/>
</dbReference>